<accession>A0AA36GX92</accession>
<organism evidence="2 3">
    <name type="scientific">Cylicocyclus nassatus</name>
    <name type="common">Nematode worm</name>
    <dbReference type="NCBI Taxonomy" id="53992"/>
    <lineage>
        <taxon>Eukaryota</taxon>
        <taxon>Metazoa</taxon>
        <taxon>Ecdysozoa</taxon>
        <taxon>Nematoda</taxon>
        <taxon>Chromadorea</taxon>
        <taxon>Rhabditida</taxon>
        <taxon>Rhabditina</taxon>
        <taxon>Rhabditomorpha</taxon>
        <taxon>Strongyloidea</taxon>
        <taxon>Strongylidae</taxon>
        <taxon>Cylicocyclus</taxon>
    </lineage>
</organism>
<keyword evidence="3" id="KW-1185">Reference proteome</keyword>
<evidence type="ECO:0000313" key="2">
    <source>
        <dbReference type="EMBL" id="CAJ0599789.1"/>
    </source>
</evidence>
<evidence type="ECO:0000313" key="3">
    <source>
        <dbReference type="Proteomes" id="UP001176961"/>
    </source>
</evidence>
<proteinExistence type="predicted"/>
<reference evidence="2" key="1">
    <citation type="submission" date="2023-07" db="EMBL/GenBank/DDBJ databases">
        <authorList>
            <consortium name="CYATHOMIX"/>
        </authorList>
    </citation>
    <scope>NUCLEOTIDE SEQUENCE</scope>
    <source>
        <strain evidence="2">N/A</strain>
    </source>
</reference>
<feature type="compositionally biased region" description="Basic residues" evidence="1">
    <location>
        <begin position="86"/>
        <end position="95"/>
    </location>
</feature>
<dbReference type="EMBL" id="CATQJL010000223">
    <property type="protein sequence ID" value="CAJ0599789.1"/>
    <property type="molecule type" value="Genomic_DNA"/>
</dbReference>
<gene>
    <name evidence="2" type="ORF">CYNAS_LOCUS11772</name>
</gene>
<evidence type="ECO:0000256" key="1">
    <source>
        <dbReference type="SAM" id="MobiDB-lite"/>
    </source>
</evidence>
<dbReference type="AlphaFoldDB" id="A0AA36GX92"/>
<sequence>MELVYVQLFQPHRSVEPHLIWKRLLPQPRYIPNRACPETPETSEEELDEPLSPFPTASEPPYCQLHYYPTPYLTTTPTAGQETKPFYRRSLPRSSTRHHIGCQNLIRLRN</sequence>
<feature type="region of interest" description="Disordered" evidence="1">
    <location>
        <begin position="74"/>
        <end position="95"/>
    </location>
</feature>
<comment type="caution">
    <text evidence="2">The sequence shown here is derived from an EMBL/GenBank/DDBJ whole genome shotgun (WGS) entry which is preliminary data.</text>
</comment>
<name>A0AA36GX92_CYLNA</name>
<dbReference type="Proteomes" id="UP001176961">
    <property type="component" value="Unassembled WGS sequence"/>
</dbReference>
<protein>
    <submittedName>
        <fullName evidence="2">Uncharacterized protein</fullName>
    </submittedName>
</protein>
<feature type="region of interest" description="Disordered" evidence="1">
    <location>
        <begin position="32"/>
        <end position="55"/>
    </location>
</feature>